<comment type="caution">
    <text evidence="11">The sequence shown here is derived from an EMBL/GenBank/DDBJ whole genome shotgun (WGS) entry which is preliminary data.</text>
</comment>
<evidence type="ECO:0000256" key="5">
    <source>
        <dbReference type="ARBA" id="ARBA00022692"/>
    </source>
</evidence>
<dbReference type="GO" id="GO:0005886">
    <property type="term" value="C:plasma membrane"/>
    <property type="evidence" value="ECO:0007669"/>
    <property type="project" value="UniProtKB-SubCell"/>
</dbReference>
<comment type="subcellular location">
    <subcellularLocation>
        <location evidence="1 9">Cell inner membrane</location>
        <topology evidence="1 9">Multi-pass membrane protein</topology>
    </subcellularLocation>
</comment>
<keyword evidence="3" id="KW-1003">Cell membrane</keyword>
<evidence type="ECO:0000256" key="3">
    <source>
        <dbReference type="ARBA" id="ARBA00022475"/>
    </source>
</evidence>
<evidence type="ECO:0000256" key="2">
    <source>
        <dbReference type="ARBA" id="ARBA00022448"/>
    </source>
</evidence>
<dbReference type="Proteomes" id="UP000018211">
    <property type="component" value="Unassembled WGS sequence"/>
</dbReference>
<feature type="transmembrane region" description="Helical" evidence="9">
    <location>
        <begin position="87"/>
        <end position="108"/>
    </location>
</feature>
<comment type="function">
    <text evidence="9">Part of the tripartite ATP-independent periplasmic (TRAP) transport system.</text>
</comment>
<dbReference type="Pfam" id="PF04290">
    <property type="entry name" value="DctQ"/>
    <property type="match status" value="1"/>
</dbReference>
<dbReference type="InterPro" id="IPR007387">
    <property type="entry name" value="TRAP_DctQ"/>
</dbReference>
<proteinExistence type="inferred from homology"/>
<evidence type="ECO:0000256" key="7">
    <source>
        <dbReference type="ARBA" id="ARBA00023136"/>
    </source>
</evidence>
<accession>A0AAV2VM95</accession>
<feature type="transmembrane region" description="Helical" evidence="9">
    <location>
        <begin position="128"/>
        <end position="149"/>
    </location>
</feature>
<evidence type="ECO:0000256" key="1">
    <source>
        <dbReference type="ARBA" id="ARBA00004429"/>
    </source>
</evidence>
<dbReference type="InterPro" id="IPR055348">
    <property type="entry name" value="DctQ"/>
</dbReference>
<evidence type="ECO:0000256" key="9">
    <source>
        <dbReference type="RuleBase" id="RU369079"/>
    </source>
</evidence>
<feature type="transmembrane region" description="Helical" evidence="9">
    <location>
        <begin position="47"/>
        <end position="67"/>
    </location>
</feature>
<evidence type="ECO:0000256" key="8">
    <source>
        <dbReference type="ARBA" id="ARBA00038436"/>
    </source>
</evidence>
<evidence type="ECO:0000313" key="12">
    <source>
        <dbReference type="Proteomes" id="UP000018211"/>
    </source>
</evidence>
<evidence type="ECO:0000313" key="11">
    <source>
        <dbReference type="EMBL" id="CCO45797.1"/>
    </source>
</evidence>
<evidence type="ECO:0000256" key="6">
    <source>
        <dbReference type="ARBA" id="ARBA00022989"/>
    </source>
</evidence>
<organism evidence="11 12">
    <name type="scientific">Vibrio nigripulchritudo SOn1</name>
    <dbReference type="NCBI Taxonomy" id="1238450"/>
    <lineage>
        <taxon>Bacteria</taxon>
        <taxon>Pseudomonadati</taxon>
        <taxon>Pseudomonadota</taxon>
        <taxon>Gammaproteobacteria</taxon>
        <taxon>Vibrionales</taxon>
        <taxon>Vibrionaceae</taxon>
        <taxon>Vibrio</taxon>
    </lineage>
</organism>
<comment type="subunit">
    <text evidence="9">The complex comprises the extracytoplasmic solute receptor protein and the two transmembrane proteins.</text>
</comment>
<feature type="transmembrane region" description="Helical" evidence="9">
    <location>
        <begin position="20"/>
        <end position="41"/>
    </location>
</feature>
<dbReference type="GO" id="GO:0015740">
    <property type="term" value="P:C4-dicarboxylate transport"/>
    <property type="evidence" value="ECO:0007669"/>
    <property type="project" value="TreeGrafter"/>
</dbReference>
<evidence type="ECO:0000259" key="10">
    <source>
        <dbReference type="Pfam" id="PF04290"/>
    </source>
</evidence>
<keyword evidence="7 9" id="KW-0472">Membrane</keyword>
<dbReference type="PANTHER" id="PTHR35011">
    <property type="entry name" value="2,3-DIKETO-L-GULONATE TRAP TRANSPORTER SMALL PERMEASE PROTEIN YIAM"/>
    <property type="match status" value="1"/>
</dbReference>
<keyword evidence="6 9" id="KW-1133">Transmembrane helix</keyword>
<keyword evidence="5 9" id="KW-0812">Transmembrane</keyword>
<protein>
    <recommendedName>
        <fullName evidence="9">TRAP transporter small permease protein</fullName>
    </recommendedName>
</protein>
<dbReference type="GO" id="GO:0022857">
    <property type="term" value="F:transmembrane transporter activity"/>
    <property type="evidence" value="ECO:0007669"/>
    <property type="project" value="UniProtKB-UniRule"/>
</dbReference>
<gene>
    <name evidence="11" type="ORF">VIBNISOn1_1570005</name>
</gene>
<dbReference type="RefSeq" id="WP_022611147.1">
    <property type="nucleotide sequence ID" value="NZ_LK391965.1"/>
</dbReference>
<keyword evidence="2 9" id="KW-0813">Transport</keyword>
<comment type="similarity">
    <text evidence="8 9">Belongs to the TRAP transporter small permease family.</text>
</comment>
<dbReference type="EMBL" id="CAOF01000065">
    <property type="protein sequence ID" value="CCO45797.1"/>
    <property type="molecule type" value="Genomic_DNA"/>
</dbReference>
<dbReference type="PANTHER" id="PTHR35011:SF2">
    <property type="entry name" value="2,3-DIKETO-L-GULONATE TRAP TRANSPORTER SMALL PERMEASE PROTEIN YIAM"/>
    <property type="match status" value="1"/>
</dbReference>
<reference evidence="11 12" key="1">
    <citation type="journal article" date="2013" name="ISME J.">
        <title>Comparative genomics of pathogenic lineages of Vibrio nigripulchritudo identifies virulence-associated traits.</title>
        <authorList>
            <person name="Goudenege D."/>
            <person name="Labreuche Y."/>
            <person name="Krin E."/>
            <person name="Ansquer D."/>
            <person name="Mangenot S."/>
            <person name="Calteau A."/>
            <person name="Medigue C."/>
            <person name="Mazel D."/>
            <person name="Polz M.F."/>
            <person name="Le Roux F."/>
        </authorList>
    </citation>
    <scope>NUCLEOTIDE SEQUENCE [LARGE SCALE GENOMIC DNA]</scope>
    <source>
        <strain evidence="11 12">SOn1</strain>
    </source>
</reference>
<evidence type="ECO:0000256" key="4">
    <source>
        <dbReference type="ARBA" id="ARBA00022519"/>
    </source>
</evidence>
<keyword evidence="4 9" id="KW-0997">Cell inner membrane</keyword>
<sequence length="163" mass="18522">MQKFFKSLISWQGKIEMAVCMFLTLAIVATIAYQIIARFFFNAPIAWMEEAVTIMFILLTLLSAAVATKEKRHIIVDLFPKGEIARALSIIMSIITVATLITLLFHISPIIKTELRRSTISLPMNFPIAFYNSVPLIYCFVSICMSITYDVMFERKADQEALV</sequence>
<dbReference type="AlphaFoldDB" id="A0AAV2VM95"/>
<feature type="domain" description="Tripartite ATP-independent periplasmic transporters DctQ component" evidence="10">
    <location>
        <begin position="27"/>
        <end position="145"/>
    </location>
</feature>
<name>A0AAV2VM95_9VIBR</name>